<evidence type="ECO:0000313" key="4">
    <source>
        <dbReference type="Proteomes" id="UP001205998"/>
    </source>
</evidence>
<feature type="non-terminal residue" evidence="3">
    <location>
        <position position="1"/>
    </location>
</feature>
<sequence length="121" mass="13795">RLCDCGVSDEGCVAFASALRLNPSHLRDLHLSENNVGDSGVKILSYLKDDERYKLQTLKLEDCGVSDEGCADLVSALRLNPSHLRELHMYENMYENNVEDSLEEILSYIKEDERYNLQTLK</sequence>
<evidence type="ECO:0000313" key="3">
    <source>
        <dbReference type="EMBL" id="KAI5608643.1"/>
    </source>
</evidence>
<gene>
    <name evidence="3" type="ORF">C0J50_6537</name>
</gene>
<feature type="non-terminal residue" evidence="3">
    <location>
        <position position="121"/>
    </location>
</feature>
<evidence type="ECO:0000256" key="2">
    <source>
        <dbReference type="ARBA" id="ARBA00022737"/>
    </source>
</evidence>
<dbReference type="SUPFAM" id="SSF52047">
    <property type="entry name" value="RNI-like"/>
    <property type="match status" value="1"/>
</dbReference>
<dbReference type="EMBL" id="MU581521">
    <property type="protein sequence ID" value="KAI5608643.1"/>
    <property type="molecule type" value="Genomic_DNA"/>
</dbReference>
<dbReference type="InterPro" id="IPR051261">
    <property type="entry name" value="NLR"/>
</dbReference>
<evidence type="ECO:0000256" key="1">
    <source>
        <dbReference type="ARBA" id="ARBA00022614"/>
    </source>
</evidence>
<proteinExistence type="predicted"/>
<reference evidence="3" key="1">
    <citation type="submission" date="2018-07" db="EMBL/GenBank/DDBJ databases">
        <title>Comparative genomics of catfishes provides insights into carnivory and benthic adaptation.</title>
        <authorList>
            <person name="Zhang Y."/>
            <person name="Wang D."/>
            <person name="Peng Z."/>
            <person name="Zheng S."/>
            <person name="Shao F."/>
            <person name="Tao W."/>
        </authorList>
    </citation>
    <scope>NUCLEOTIDE SEQUENCE</scope>
    <source>
        <strain evidence="3">Chongqing</strain>
    </source>
</reference>
<dbReference type="Proteomes" id="UP001205998">
    <property type="component" value="Unassembled WGS sequence"/>
</dbReference>
<dbReference type="InterPro" id="IPR001611">
    <property type="entry name" value="Leu-rich_rpt"/>
</dbReference>
<dbReference type="InterPro" id="IPR032675">
    <property type="entry name" value="LRR_dom_sf"/>
</dbReference>
<name>A0AAD5A2P0_SILAS</name>
<dbReference type="AlphaFoldDB" id="A0AAD5A2P0"/>
<dbReference type="Pfam" id="PF13516">
    <property type="entry name" value="LRR_6"/>
    <property type="match status" value="2"/>
</dbReference>
<keyword evidence="4" id="KW-1185">Reference proteome</keyword>
<organism evidence="3 4">
    <name type="scientific">Silurus asotus</name>
    <name type="common">Amur catfish</name>
    <name type="synonym">Parasilurus asotus</name>
    <dbReference type="NCBI Taxonomy" id="30991"/>
    <lineage>
        <taxon>Eukaryota</taxon>
        <taxon>Metazoa</taxon>
        <taxon>Chordata</taxon>
        <taxon>Craniata</taxon>
        <taxon>Vertebrata</taxon>
        <taxon>Euteleostomi</taxon>
        <taxon>Actinopterygii</taxon>
        <taxon>Neopterygii</taxon>
        <taxon>Teleostei</taxon>
        <taxon>Ostariophysi</taxon>
        <taxon>Siluriformes</taxon>
        <taxon>Siluridae</taxon>
        <taxon>Silurus</taxon>
    </lineage>
</organism>
<keyword evidence="2" id="KW-0677">Repeat</keyword>
<dbReference type="Gene3D" id="3.80.10.10">
    <property type="entry name" value="Ribonuclease Inhibitor"/>
    <property type="match status" value="1"/>
</dbReference>
<comment type="caution">
    <text evidence="3">The sequence shown here is derived from an EMBL/GenBank/DDBJ whole genome shotgun (WGS) entry which is preliminary data.</text>
</comment>
<keyword evidence="1" id="KW-0433">Leucine-rich repeat</keyword>
<protein>
    <submittedName>
        <fullName evidence="3">Ribonuclease inhibitor-like isoform X2</fullName>
    </submittedName>
</protein>
<accession>A0AAD5A2P0</accession>
<dbReference type="PANTHER" id="PTHR24106">
    <property type="entry name" value="NACHT, LRR AND CARD DOMAINS-CONTAINING"/>
    <property type="match status" value="1"/>
</dbReference>
<dbReference type="SMART" id="SM00368">
    <property type="entry name" value="LRR_RI"/>
    <property type="match status" value="2"/>
</dbReference>